<evidence type="ECO:0000313" key="2">
    <source>
        <dbReference type="Proteomes" id="UP000658514"/>
    </source>
</evidence>
<dbReference type="Proteomes" id="UP000658514">
    <property type="component" value="Unassembled WGS sequence"/>
</dbReference>
<evidence type="ECO:0000313" key="1">
    <source>
        <dbReference type="EMBL" id="MBD2193939.1"/>
    </source>
</evidence>
<comment type="caution">
    <text evidence="1">The sequence shown here is derived from an EMBL/GenBank/DDBJ whole genome shotgun (WGS) entry which is preliminary data.</text>
</comment>
<accession>A0ABR8A306</accession>
<keyword evidence="2" id="KW-1185">Reference proteome</keyword>
<organism evidence="1 2">
    <name type="scientific">Calothrix parietina FACHB-288</name>
    <dbReference type="NCBI Taxonomy" id="2692896"/>
    <lineage>
        <taxon>Bacteria</taxon>
        <taxon>Bacillati</taxon>
        <taxon>Cyanobacteriota</taxon>
        <taxon>Cyanophyceae</taxon>
        <taxon>Nostocales</taxon>
        <taxon>Calotrichaceae</taxon>
        <taxon>Calothrix</taxon>
    </lineage>
</organism>
<sequence>MDLDSIMNMPGIGPIIASAIEDGRKWGKTFIQDSSWKSDKQRMANHAIYESTLWSVGNGIAGGVVGIAGIPIEIATTLYSQVKLASTLFTIYGIDTYSPSSQPLVLAAAAGVSVAELANTLGSKVAQQAIQKALMALPNKTFAQINKTLGIKLIAKTGEKAFLNVAKIVPFVGCAVGGTVNAVMMNACGHSVIAFIDGWNKG</sequence>
<protein>
    <submittedName>
        <fullName evidence="1">EcsC family protein</fullName>
    </submittedName>
</protein>
<dbReference type="RefSeq" id="WP_190538315.1">
    <property type="nucleotide sequence ID" value="NZ_CAWPNO010000001.1"/>
</dbReference>
<proteinExistence type="predicted"/>
<name>A0ABR8A306_9CYAN</name>
<dbReference type="EMBL" id="JACJQH010000001">
    <property type="protein sequence ID" value="MBD2193939.1"/>
    <property type="molecule type" value="Genomic_DNA"/>
</dbReference>
<gene>
    <name evidence="1" type="ORF">H6G24_00325</name>
</gene>
<reference evidence="1 2" key="1">
    <citation type="journal article" date="2020" name="ISME J.">
        <title>Comparative genomics reveals insights into cyanobacterial evolution and habitat adaptation.</title>
        <authorList>
            <person name="Chen M.Y."/>
            <person name="Teng W.K."/>
            <person name="Zhao L."/>
            <person name="Hu C.X."/>
            <person name="Zhou Y.K."/>
            <person name="Han B.P."/>
            <person name="Song L.R."/>
            <person name="Shu W.S."/>
        </authorList>
    </citation>
    <scope>NUCLEOTIDE SEQUENCE [LARGE SCALE GENOMIC DNA]</scope>
    <source>
        <strain evidence="1 2">FACHB-288</strain>
    </source>
</reference>